<sequence>MSKAIAALLIVLVGLTACSDPPKKPSPTPADAKPRYAKSDDFCAKVDVTGLQKFVPTVAATKRDERGVGDTTWLSCNYQGTQDFAGPSRTVMVTVDAHLYKTAAAAKLAGSSNPSAPVCALSTEPPAVVAFPVGVLESGAHLCRVETAGKPSVQYLVRAVDDNLVLSVDVTAFAAAQTVPTPDELSPETRKVAESAAAALRVS</sequence>
<feature type="chain" id="PRO_5035144702" description="DUF3558 domain-containing protein" evidence="2">
    <location>
        <begin position="20"/>
        <end position="203"/>
    </location>
</feature>
<keyword evidence="2" id="KW-0732">Signal</keyword>
<accession>A0A8J3YNX6</accession>
<dbReference type="RefSeq" id="WP_203902509.1">
    <property type="nucleotide sequence ID" value="NZ_BOPF01000024.1"/>
</dbReference>
<protein>
    <recommendedName>
        <fullName evidence="5">DUF3558 domain-containing protein</fullName>
    </recommendedName>
</protein>
<gene>
    <name evidence="3" type="ORF">Val02_59200</name>
</gene>
<evidence type="ECO:0000313" key="3">
    <source>
        <dbReference type="EMBL" id="GIJ49034.1"/>
    </source>
</evidence>
<feature type="signal peptide" evidence="2">
    <location>
        <begin position="1"/>
        <end position="19"/>
    </location>
</feature>
<proteinExistence type="predicted"/>
<dbReference type="AlphaFoldDB" id="A0A8J3YNX6"/>
<comment type="caution">
    <text evidence="3">The sequence shown here is derived from an EMBL/GenBank/DDBJ whole genome shotgun (WGS) entry which is preliminary data.</text>
</comment>
<evidence type="ECO:0000313" key="4">
    <source>
        <dbReference type="Proteomes" id="UP000619260"/>
    </source>
</evidence>
<evidence type="ECO:0000256" key="1">
    <source>
        <dbReference type="SAM" id="MobiDB-lite"/>
    </source>
</evidence>
<dbReference type="EMBL" id="BOPF01000024">
    <property type="protein sequence ID" value="GIJ49034.1"/>
    <property type="molecule type" value="Genomic_DNA"/>
</dbReference>
<dbReference type="PROSITE" id="PS51257">
    <property type="entry name" value="PROKAR_LIPOPROTEIN"/>
    <property type="match status" value="1"/>
</dbReference>
<name>A0A8J3YNX6_9ACTN</name>
<evidence type="ECO:0000256" key="2">
    <source>
        <dbReference type="SAM" id="SignalP"/>
    </source>
</evidence>
<organism evidence="3 4">
    <name type="scientific">Virgisporangium aliadipatigenens</name>
    <dbReference type="NCBI Taxonomy" id="741659"/>
    <lineage>
        <taxon>Bacteria</taxon>
        <taxon>Bacillati</taxon>
        <taxon>Actinomycetota</taxon>
        <taxon>Actinomycetes</taxon>
        <taxon>Micromonosporales</taxon>
        <taxon>Micromonosporaceae</taxon>
        <taxon>Virgisporangium</taxon>
    </lineage>
</organism>
<feature type="region of interest" description="Disordered" evidence="1">
    <location>
        <begin position="181"/>
        <end position="203"/>
    </location>
</feature>
<reference evidence="3" key="1">
    <citation type="submission" date="2021-01" db="EMBL/GenBank/DDBJ databases">
        <title>Whole genome shotgun sequence of Virgisporangium aliadipatigenens NBRC 105644.</title>
        <authorList>
            <person name="Komaki H."/>
            <person name="Tamura T."/>
        </authorList>
    </citation>
    <scope>NUCLEOTIDE SEQUENCE</scope>
    <source>
        <strain evidence="3">NBRC 105644</strain>
    </source>
</reference>
<dbReference type="Proteomes" id="UP000619260">
    <property type="component" value="Unassembled WGS sequence"/>
</dbReference>
<keyword evidence="4" id="KW-1185">Reference proteome</keyword>
<evidence type="ECO:0008006" key="5">
    <source>
        <dbReference type="Google" id="ProtNLM"/>
    </source>
</evidence>